<dbReference type="EMBL" id="CAADEW010000044">
    <property type="protein sequence ID" value="VFJ53740.1"/>
    <property type="molecule type" value="Genomic_DNA"/>
</dbReference>
<dbReference type="SMART" id="SM00382">
    <property type="entry name" value="AAA"/>
    <property type="match status" value="1"/>
</dbReference>
<organism evidence="5">
    <name type="scientific">Candidatus Kentrum sp. FW</name>
    <dbReference type="NCBI Taxonomy" id="2126338"/>
    <lineage>
        <taxon>Bacteria</taxon>
        <taxon>Pseudomonadati</taxon>
        <taxon>Pseudomonadota</taxon>
        <taxon>Gammaproteobacteria</taxon>
        <taxon>Candidatus Kentrum</taxon>
    </lineage>
</organism>
<dbReference type="SUPFAM" id="SSF52540">
    <property type="entry name" value="P-loop containing nucleoside triphosphate hydrolases"/>
    <property type="match status" value="1"/>
</dbReference>
<dbReference type="GO" id="GO:0005886">
    <property type="term" value="C:plasma membrane"/>
    <property type="evidence" value="ECO:0007669"/>
    <property type="project" value="TreeGrafter"/>
</dbReference>
<proteinExistence type="predicted"/>
<dbReference type="GO" id="GO:0005524">
    <property type="term" value="F:ATP binding"/>
    <property type="evidence" value="ECO:0007669"/>
    <property type="project" value="UniProtKB-KW"/>
</dbReference>
<dbReference type="GO" id="GO:0016887">
    <property type="term" value="F:ATP hydrolysis activity"/>
    <property type="evidence" value="ECO:0007669"/>
    <property type="project" value="InterPro"/>
</dbReference>
<evidence type="ECO:0000313" key="5">
    <source>
        <dbReference type="EMBL" id="VFJ53740.1"/>
    </source>
</evidence>
<evidence type="ECO:0000256" key="1">
    <source>
        <dbReference type="ARBA" id="ARBA00022448"/>
    </source>
</evidence>
<keyword evidence="1" id="KW-0813">Transport</keyword>
<sequence length="249" mass="27974">MFRARNLSKSFGSLQVVRDVSLDLPRGRRQGVIGPNGAGKTTLFNLLTGELKADSGQVYVEDRDISNANPDARARSGLGRSFQKNNLFAESTVRENLVLAALLQHRVAHHWWRNLSRFRHVREAAEEGARLLGLQDDLDTEVRHLSYGTQRQLEIGLALMLRPKVLMLDEPTSGMSLEETRAIQRLITDLPSDLTVLIIEHDMDVIFEFAERITVLDYGSVLMEGTPAEIRGSEEIHRKYFGAADGFYG</sequence>
<reference evidence="5" key="1">
    <citation type="submission" date="2019-02" db="EMBL/GenBank/DDBJ databases">
        <authorList>
            <person name="Gruber-Vodicka R. H."/>
            <person name="Seah K. B. B."/>
        </authorList>
    </citation>
    <scope>NUCLEOTIDE SEQUENCE</scope>
    <source>
        <strain evidence="6">BECK_BZ106</strain>
        <strain evidence="5">BECK_BZ15</strain>
    </source>
</reference>
<dbReference type="Gene3D" id="3.40.50.300">
    <property type="entry name" value="P-loop containing nucleotide triphosphate hydrolases"/>
    <property type="match status" value="1"/>
</dbReference>
<dbReference type="CDD" id="cd03219">
    <property type="entry name" value="ABC_Mj1267_LivG_branched"/>
    <property type="match status" value="1"/>
</dbReference>
<gene>
    <name evidence="5" type="ORF">BECKFW1821A_GA0114235_10446</name>
    <name evidence="6" type="ORF">BECKFW1821B_GA0114236_10426</name>
</gene>
<dbReference type="InterPro" id="IPR051120">
    <property type="entry name" value="ABC_AA/LPS_Transport"/>
</dbReference>
<dbReference type="Pfam" id="PF00005">
    <property type="entry name" value="ABC_tran"/>
    <property type="match status" value="1"/>
</dbReference>
<accession>A0A450SJV4</accession>
<keyword evidence="2" id="KW-0547">Nucleotide-binding</keyword>
<dbReference type="InterPro" id="IPR003439">
    <property type="entry name" value="ABC_transporter-like_ATP-bd"/>
</dbReference>
<dbReference type="PROSITE" id="PS50893">
    <property type="entry name" value="ABC_TRANSPORTER_2"/>
    <property type="match status" value="1"/>
</dbReference>
<dbReference type="PANTHER" id="PTHR45772:SF9">
    <property type="entry name" value="CONSERVED COMPONENT OF ABC TRANSPORTER FOR NATURAL AMINO ACIDS"/>
    <property type="match status" value="1"/>
</dbReference>
<keyword evidence="3 5" id="KW-0067">ATP-binding</keyword>
<dbReference type="PANTHER" id="PTHR45772">
    <property type="entry name" value="CONSERVED COMPONENT OF ABC TRANSPORTER FOR NATURAL AMINO ACIDS-RELATED"/>
    <property type="match status" value="1"/>
</dbReference>
<dbReference type="EMBL" id="CAADFD010000042">
    <property type="protein sequence ID" value="VFJ58511.1"/>
    <property type="molecule type" value="Genomic_DNA"/>
</dbReference>
<name>A0A450SJV4_9GAMM</name>
<evidence type="ECO:0000313" key="6">
    <source>
        <dbReference type="EMBL" id="VFJ58511.1"/>
    </source>
</evidence>
<dbReference type="InterPro" id="IPR027417">
    <property type="entry name" value="P-loop_NTPase"/>
</dbReference>
<feature type="domain" description="ABC transporter" evidence="4">
    <location>
        <begin position="2"/>
        <end position="243"/>
    </location>
</feature>
<evidence type="ECO:0000256" key="3">
    <source>
        <dbReference type="ARBA" id="ARBA00022840"/>
    </source>
</evidence>
<evidence type="ECO:0000256" key="2">
    <source>
        <dbReference type="ARBA" id="ARBA00022741"/>
    </source>
</evidence>
<dbReference type="InterPro" id="IPR003593">
    <property type="entry name" value="AAA+_ATPase"/>
</dbReference>
<dbReference type="AlphaFoldDB" id="A0A450SJV4"/>
<evidence type="ECO:0000259" key="4">
    <source>
        <dbReference type="PROSITE" id="PS50893"/>
    </source>
</evidence>
<protein>
    <submittedName>
        <fullName evidence="5">Amino acid/amide ABC transporter ATP-binding protein 1, HAAT family</fullName>
    </submittedName>
</protein>